<feature type="non-terminal residue" evidence="1">
    <location>
        <position position="1"/>
    </location>
</feature>
<accession>A0A0K2VBU3</accession>
<evidence type="ECO:0000313" key="1">
    <source>
        <dbReference type="EMBL" id="CDW47657.1"/>
    </source>
</evidence>
<dbReference type="AlphaFoldDB" id="A0A0K2VBU3"/>
<dbReference type="EMBL" id="HACA01030296">
    <property type="protein sequence ID" value="CDW47657.1"/>
    <property type="molecule type" value="Transcribed_RNA"/>
</dbReference>
<organism evidence="1">
    <name type="scientific">Lepeophtheirus salmonis</name>
    <name type="common">Salmon louse</name>
    <name type="synonym">Caligus salmonis</name>
    <dbReference type="NCBI Taxonomy" id="72036"/>
    <lineage>
        <taxon>Eukaryota</taxon>
        <taxon>Metazoa</taxon>
        <taxon>Ecdysozoa</taxon>
        <taxon>Arthropoda</taxon>
        <taxon>Crustacea</taxon>
        <taxon>Multicrustacea</taxon>
        <taxon>Hexanauplia</taxon>
        <taxon>Copepoda</taxon>
        <taxon>Siphonostomatoida</taxon>
        <taxon>Caligidae</taxon>
        <taxon>Lepeophtheirus</taxon>
    </lineage>
</organism>
<protein>
    <submittedName>
        <fullName evidence="1">Uncharacterized protein</fullName>
    </submittedName>
</protein>
<proteinExistence type="predicted"/>
<reference evidence="1" key="1">
    <citation type="submission" date="2014-05" db="EMBL/GenBank/DDBJ databases">
        <authorList>
            <person name="Chronopoulou M."/>
        </authorList>
    </citation>
    <scope>NUCLEOTIDE SEQUENCE</scope>
    <source>
        <tissue evidence="1">Whole organism</tissue>
    </source>
</reference>
<name>A0A0K2VBU3_LEPSM</name>
<sequence>SQSLKLKCNLCDAKLVFSKSFPQVGLDKSIEECSKSKLLDKIDRGGLVTPSDDLFSIVTNLLFI</sequence>